<dbReference type="InterPro" id="IPR025669">
    <property type="entry name" value="AAA_dom"/>
</dbReference>
<dbReference type="Gene3D" id="3.40.50.300">
    <property type="entry name" value="P-loop containing nucleotide triphosphate hydrolases"/>
    <property type="match status" value="1"/>
</dbReference>
<dbReference type="NCBIfam" id="TIGR03018">
    <property type="entry name" value="pepcterm_TyrKin"/>
    <property type="match status" value="1"/>
</dbReference>
<feature type="compositionally biased region" description="Basic and acidic residues" evidence="2">
    <location>
        <begin position="30"/>
        <end position="42"/>
    </location>
</feature>
<dbReference type="InterPro" id="IPR005702">
    <property type="entry name" value="Wzc-like_C"/>
</dbReference>
<dbReference type="CDD" id="cd05387">
    <property type="entry name" value="BY-kinase"/>
    <property type="match status" value="1"/>
</dbReference>
<accession>A0ABV7K287</accession>
<sequence>MANNTIEKALQRQKEAAAKQAAQQAEDIQEEKKSSTIERTLEKQQAAKAEQPVQTPVTEKQVTPTSTTAKSKPGAAVNADNEALRLTINLEELDERGFVSVSNARKLINEEYREIKRKLLRNAFGALSKTLKNSNIIMVSSARPSEGKTFTAINLALSFAAEQDKTVLLVDADVLKPNVTRTLRVNPGEGLMEYLLDENKDISDVLYRTNVDKLRIIPAGQTHHLSTELLASERMNYTIDEFSNRYPDRIVIIDTPPLIGINESAVLASFAGQAVIVTEEGRTKLNDINNIVDRLNPDMAVGFVVNKAVNESADNGNYYGYYYGSEPSK</sequence>
<evidence type="ECO:0000256" key="2">
    <source>
        <dbReference type="SAM" id="MobiDB-lite"/>
    </source>
</evidence>
<dbReference type="Pfam" id="PF13614">
    <property type="entry name" value="AAA_31"/>
    <property type="match status" value="1"/>
</dbReference>
<feature type="compositionally biased region" description="Polar residues" evidence="2">
    <location>
        <begin position="52"/>
        <end position="70"/>
    </location>
</feature>
<dbReference type="InterPro" id="IPR050625">
    <property type="entry name" value="ParA/MinD_ATPase"/>
</dbReference>
<keyword evidence="1" id="KW-0829">Tyrosine-protein kinase</keyword>
<dbReference type="Proteomes" id="UP001595477">
    <property type="component" value="Unassembled WGS sequence"/>
</dbReference>
<dbReference type="PANTHER" id="PTHR43384:SF10">
    <property type="entry name" value="ATPASE INVOLVED IN CHROMOSOME PARTITIONING, PARA_MIND FAMILY"/>
    <property type="match status" value="1"/>
</dbReference>
<protein>
    <submittedName>
        <fullName evidence="4">XrtA-associated tyrosine autokinase</fullName>
    </submittedName>
</protein>
<keyword evidence="1" id="KW-0418">Kinase</keyword>
<dbReference type="NCBIfam" id="TIGR01007">
    <property type="entry name" value="eps_fam"/>
    <property type="match status" value="1"/>
</dbReference>
<evidence type="ECO:0000313" key="4">
    <source>
        <dbReference type="EMBL" id="MFC3204438.1"/>
    </source>
</evidence>
<feature type="region of interest" description="Disordered" evidence="2">
    <location>
        <begin position="1"/>
        <end position="76"/>
    </location>
</feature>
<dbReference type="SUPFAM" id="SSF52540">
    <property type="entry name" value="P-loop containing nucleoside triphosphate hydrolases"/>
    <property type="match status" value="1"/>
</dbReference>
<evidence type="ECO:0000259" key="3">
    <source>
        <dbReference type="Pfam" id="PF13614"/>
    </source>
</evidence>
<organism evidence="4 5">
    <name type="scientific">Alteromonas oceani</name>
    <dbReference type="NCBI Taxonomy" id="2071609"/>
    <lineage>
        <taxon>Bacteria</taxon>
        <taxon>Pseudomonadati</taxon>
        <taxon>Pseudomonadota</taxon>
        <taxon>Gammaproteobacteria</taxon>
        <taxon>Alteromonadales</taxon>
        <taxon>Alteromonadaceae</taxon>
        <taxon>Alteromonas/Salinimonas group</taxon>
        <taxon>Alteromonas</taxon>
    </lineage>
</organism>
<keyword evidence="5" id="KW-1185">Reference proteome</keyword>
<reference evidence="5" key="1">
    <citation type="journal article" date="2019" name="Int. J. Syst. Evol. Microbiol.">
        <title>The Global Catalogue of Microorganisms (GCM) 10K type strain sequencing project: providing services to taxonomists for standard genome sequencing and annotation.</title>
        <authorList>
            <consortium name="The Broad Institute Genomics Platform"/>
            <consortium name="The Broad Institute Genome Sequencing Center for Infectious Disease"/>
            <person name="Wu L."/>
            <person name="Ma J."/>
        </authorList>
    </citation>
    <scope>NUCLEOTIDE SEQUENCE [LARGE SCALE GENOMIC DNA]</scope>
    <source>
        <strain evidence="5">KCTC 52449</strain>
    </source>
</reference>
<name>A0ABV7K287_9ALTE</name>
<dbReference type="RefSeq" id="WP_123324424.1">
    <property type="nucleotide sequence ID" value="NZ_JBHRSX010000102.1"/>
</dbReference>
<comment type="caution">
    <text evidence="4">The sequence shown here is derived from an EMBL/GenBank/DDBJ whole genome shotgun (WGS) entry which is preliminary data.</text>
</comment>
<gene>
    <name evidence="4" type="ORF">ACFOEW_21750</name>
</gene>
<dbReference type="EMBL" id="JBHRSX010000102">
    <property type="protein sequence ID" value="MFC3204438.1"/>
    <property type="molecule type" value="Genomic_DNA"/>
</dbReference>
<keyword evidence="1" id="KW-0808">Transferase</keyword>
<feature type="domain" description="AAA" evidence="3">
    <location>
        <begin position="135"/>
        <end position="282"/>
    </location>
</feature>
<dbReference type="InterPro" id="IPR027417">
    <property type="entry name" value="P-loop_NTPase"/>
</dbReference>
<evidence type="ECO:0000313" key="5">
    <source>
        <dbReference type="Proteomes" id="UP001595477"/>
    </source>
</evidence>
<proteinExistence type="predicted"/>
<dbReference type="PANTHER" id="PTHR43384">
    <property type="entry name" value="SEPTUM SITE-DETERMINING PROTEIN MIND HOMOLOG, CHLOROPLASTIC-RELATED"/>
    <property type="match status" value="1"/>
</dbReference>
<evidence type="ECO:0000256" key="1">
    <source>
        <dbReference type="ARBA" id="ARBA00023137"/>
    </source>
</evidence>